<accession>A0A0F8ZJY8</accession>
<sequence>IELWGEEIRKIPDRIEFDIVGDLHLPDMPRFGDQYFDIWGNYRPPNIPSYQVGIPNVPRTQVAVIHRGERITPASQNRAGAAGGNGGTQVTYERGAIRMTVLGNLNNQVDLEEAMDYLAKKQTEKMRRP</sequence>
<dbReference type="EMBL" id="LAZR01047482">
    <property type="protein sequence ID" value="KKK94123.1"/>
    <property type="molecule type" value="Genomic_DNA"/>
</dbReference>
<proteinExistence type="predicted"/>
<evidence type="ECO:0000313" key="1">
    <source>
        <dbReference type="EMBL" id="KKK94123.1"/>
    </source>
</evidence>
<dbReference type="AlphaFoldDB" id="A0A0F8ZJY8"/>
<feature type="non-terminal residue" evidence="1">
    <location>
        <position position="1"/>
    </location>
</feature>
<protein>
    <submittedName>
        <fullName evidence="1">Uncharacterized protein</fullName>
    </submittedName>
</protein>
<reference evidence="1" key="1">
    <citation type="journal article" date="2015" name="Nature">
        <title>Complex archaea that bridge the gap between prokaryotes and eukaryotes.</title>
        <authorList>
            <person name="Spang A."/>
            <person name="Saw J.H."/>
            <person name="Jorgensen S.L."/>
            <person name="Zaremba-Niedzwiedzka K."/>
            <person name="Martijn J."/>
            <person name="Lind A.E."/>
            <person name="van Eijk R."/>
            <person name="Schleper C."/>
            <person name="Guy L."/>
            <person name="Ettema T.J."/>
        </authorList>
    </citation>
    <scope>NUCLEOTIDE SEQUENCE</scope>
</reference>
<organism evidence="1">
    <name type="scientific">marine sediment metagenome</name>
    <dbReference type="NCBI Taxonomy" id="412755"/>
    <lineage>
        <taxon>unclassified sequences</taxon>
        <taxon>metagenomes</taxon>
        <taxon>ecological metagenomes</taxon>
    </lineage>
</organism>
<gene>
    <name evidence="1" type="ORF">LCGC14_2686030</name>
</gene>
<name>A0A0F8ZJY8_9ZZZZ</name>
<comment type="caution">
    <text evidence="1">The sequence shown here is derived from an EMBL/GenBank/DDBJ whole genome shotgun (WGS) entry which is preliminary data.</text>
</comment>